<organism evidence="4 5">
    <name type="scientific">Actinomadura luteofluorescens</name>
    <dbReference type="NCBI Taxonomy" id="46163"/>
    <lineage>
        <taxon>Bacteria</taxon>
        <taxon>Bacillati</taxon>
        <taxon>Actinomycetota</taxon>
        <taxon>Actinomycetes</taxon>
        <taxon>Streptosporangiales</taxon>
        <taxon>Thermomonosporaceae</taxon>
        <taxon>Actinomadura</taxon>
    </lineage>
</organism>
<dbReference type="GO" id="GO:0015074">
    <property type="term" value="P:DNA integration"/>
    <property type="evidence" value="ECO:0007669"/>
    <property type="project" value="InterPro"/>
</dbReference>
<feature type="compositionally biased region" description="Polar residues" evidence="2">
    <location>
        <begin position="74"/>
        <end position="89"/>
    </location>
</feature>
<keyword evidence="1" id="KW-0233">DNA recombination</keyword>
<sequence>MRDAARPHALRHWFATALGDAGVSLAGVMEFLGHSRKGSRSPVKLGVYSHVTEETYEAARSAVDRSLFRLRPVQDQSSNGTETEQAASQ</sequence>
<feature type="region of interest" description="Disordered" evidence="2">
    <location>
        <begin position="70"/>
        <end position="89"/>
    </location>
</feature>
<evidence type="ECO:0000313" key="4">
    <source>
        <dbReference type="EMBL" id="NYD48886.1"/>
    </source>
</evidence>
<dbReference type="InterPro" id="IPR013762">
    <property type="entry name" value="Integrase-like_cat_sf"/>
</dbReference>
<keyword evidence="5" id="KW-1185">Reference proteome</keyword>
<dbReference type="GO" id="GO:0003677">
    <property type="term" value="F:DNA binding"/>
    <property type="evidence" value="ECO:0007669"/>
    <property type="project" value="InterPro"/>
</dbReference>
<dbReference type="PROSITE" id="PS51898">
    <property type="entry name" value="TYR_RECOMBINASE"/>
    <property type="match status" value="1"/>
</dbReference>
<feature type="domain" description="Tyr recombinase" evidence="3">
    <location>
        <begin position="1"/>
        <end position="64"/>
    </location>
</feature>
<dbReference type="SUPFAM" id="SSF56349">
    <property type="entry name" value="DNA breaking-rejoining enzymes"/>
    <property type="match status" value="1"/>
</dbReference>
<dbReference type="Proteomes" id="UP000529783">
    <property type="component" value="Unassembled WGS sequence"/>
</dbReference>
<name>A0A7Y9EJV5_9ACTN</name>
<evidence type="ECO:0000256" key="1">
    <source>
        <dbReference type="ARBA" id="ARBA00023172"/>
    </source>
</evidence>
<evidence type="ECO:0000313" key="5">
    <source>
        <dbReference type="Proteomes" id="UP000529783"/>
    </source>
</evidence>
<protein>
    <submittedName>
        <fullName evidence="4">Site-specific recombinase XerD</fullName>
    </submittedName>
</protein>
<comment type="caution">
    <text evidence="4">The sequence shown here is derived from an EMBL/GenBank/DDBJ whole genome shotgun (WGS) entry which is preliminary data.</text>
</comment>
<dbReference type="GO" id="GO:0006310">
    <property type="term" value="P:DNA recombination"/>
    <property type="evidence" value="ECO:0007669"/>
    <property type="project" value="UniProtKB-KW"/>
</dbReference>
<reference evidence="4 5" key="1">
    <citation type="submission" date="2020-07" db="EMBL/GenBank/DDBJ databases">
        <title>Sequencing the genomes of 1000 actinobacteria strains.</title>
        <authorList>
            <person name="Klenk H.-P."/>
        </authorList>
    </citation>
    <scope>NUCLEOTIDE SEQUENCE [LARGE SCALE GENOMIC DNA]</scope>
    <source>
        <strain evidence="4 5">DSM 40398</strain>
    </source>
</reference>
<dbReference type="InterPro" id="IPR002104">
    <property type="entry name" value="Integrase_catalytic"/>
</dbReference>
<dbReference type="EMBL" id="JACCBA010000001">
    <property type="protein sequence ID" value="NYD48886.1"/>
    <property type="molecule type" value="Genomic_DNA"/>
</dbReference>
<dbReference type="AlphaFoldDB" id="A0A7Y9EJV5"/>
<dbReference type="InterPro" id="IPR011010">
    <property type="entry name" value="DNA_brk_join_enz"/>
</dbReference>
<gene>
    <name evidence="4" type="ORF">BJY14_004869</name>
</gene>
<dbReference type="Pfam" id="PF00589">
    <property type="entry name" value="Phage_integrase"/>
    <property type="match status" value="1"/>
</dbReference>
<accession>A0A7Y9EJV5</accession>
<evidence type="ECO:0000256" key="2">
    <source>
        <dbReference type="SAM" id="MobiDB-lite"/>
    </source>
</evidence>
<proteinExistence type="predicted"/>
<evidence type="ECO:0000259" key="3">
    <source>
        <dbReference type="PROSITE" id="PS51898"/>
    </source>
</evidence>
<dbReference type="Gene3D" id="1.10.443.10">
    <property type="entry name" value="Intergrase catalytic core"/>
    <property type="match status" value="1"/>
</dbReference>